<protein>
    <submittedName>
        <fullName evidence="1">Uncharacterized protein</fullName>
    </submittedName>
</protein>
<evidence type="ECO:0000313" key="2">
    <source>
        <dbReference type="Proteomes" id="UP000182841"/>
    </source>
</evidence>
<dbReference type="RefSeq" id="WP_075001195.1">
    <property type="nucleotide sequence ID" value="NZ_FOGO01000007.1"/>
</dbReference>
<keyword evidence="2" id="KW-1185">Reference proteome</keyword>
<sequence length="97" mass="10893">MSVQELTAEQMAELRWQLNSRPVRALGTIARGEPLPPLPRCPGCGAVAERVDERLEDPQFGVYETALLARWLPCGHRFRGIVDPFAESVRPGGRWRP</sequence>
<dbReference type="Proteomes" id="UP000182841">
    <property type="component" value="Unassembled WGS sequence"/>
</dbReference>
<dbReference type="AlphaFoldDB" id="A0A1H9U2V1"/>
<proteinExistence type="predicted"/>
<dbReference type="OrthoDB" id="4326646at2"/>
<dbReference type="EMBL" id="FOGO01000007">
    <property type="protein sequence ID" value="SES03890.1"/>
    <property type="molecule type" value="Genomic_DNA"/>
</dbReference>
<name>A0A1H9U2V1_9ACTN</name>
<organism evidence="1 2">
    <name type="scientific">Streptomyces qinglanensis</name>
    <dbReference type="NCBI Taxonomy" id="943816"/>
    <lineage>
        <taxon>Bacteria</taxon>
        <taxon>Bacillati</taxon>
        <taxon>Actinomycetota</taxon>
        <taxon>Actinomycetes</taxon>
        <taxon>Kitasatosporales</taxon>
        <taxon>Streptomycetaceae</taxon>
        <taxon>Streptomyces</taxon>
    </lineage>
</organism>
<accession>A0A1H9U2V1</accession>
<reference evidence="2" key="1">
    <citation type="submission" date="2016-10" db="EMBL/GenBank/DDBJ databases">
        <authorList>
            <person name="Varghese N."/>
            <person name="Submissions S."/>
        </authorList>
    </citation>
    <scope>NUCLEOTIDE SEQUENCE [LARGE SCALE GENOMIC DNA]</scope>
    <source>
        <strain evidence="2">CGMCC 4.6825</strain>
    </source>
</reference>
<gene>
    <name evidence="1" type="ORF">SAMN05421870_107282</name>
</gene>
<evidence type="ECO:0000313" key="1">
    <source>
        <dbReference type="EMBL" id="SES03890.1"/>
    </source>
</evidence>